<comment type="caution">
    <text evidence="1">The sequence shown here is derived from an EMBL/GenBank/DDBJ whole genome shotgun (WGS) entry which is preliminary data.</text>
</comment>
<proteinExistence type="predicted"/>
<accession>A0A9Q0MX04</accession>
<dbReference type="Proteomes" id="UP001151699">
    <property type="component" value="Chromosome X"/>
</dbReference>
<gene>
    <name evidence="1" type="ORF">Bhyg_12323</name>
</gene>
<sequence>MDAIGSWSKLLGLRMNVANTKFQKRYKLDGLIFHSAITIPKLPPNKTFIEHIDSDDYPYFDNMSKSNYRVFQILMEWLNFSMVIRRSRNWGSLTSDGSWNGVVGLLNRTEIDISVSGL</sequence>
<reference evidence="1" key="1">
    <citation type="submission" date="2022-07" db="EMBL/GenBank/DDBJ databases">
        <authorList>
            <person name="Trinca V."/>
            <person name="Uliana J.V.C."/>
            <person name="Torres T.T."/>
            <person name="Ward R.J."/>
            <person name="Monesi N."/>
        </authorList>
    </citation>
    <scope>NUCLEOTIDE SEQUENCE</scope>
    <source>
        <strain evidence="1">HSMRA1968</strain>
        <tissue evidence="1">Whole embryos</tissue>
    </source>
</reference>
<feature type="non-terminal residue" evidence="1">
    <location>
        <position position="1"/>
    </location>
</feature>
<evidence type="ECO:0000313" key="2">
    <source>
        <dbReference type="Proteomes" id="UP001151699"/>
    </source>
</evidence>
<evidence type="ECO:0000313" key="1">
    <source>
        <dbReference type="EMBL" id="KAJ6639576.1"/>
    </source>
</evidence>
<protein>
    <recommendedName>
        <fullName evidence="3">Ionotropic glutamate receptor L-glutamate and glycine-binding domain-containing protein</fullName>
    </recommendedName>
</protein>
<dbReference type="AlphaFoldDB" id="A0A9Q0MX04"/>
<organism evidence="1 2">
    <name type="scientific">Pseudolycoriella hygida</name>
    <dbReference type="NCBI Taxonomy" id="35572"/>
    <lineage>
        <taxon>Eukaryota</taxon>
        <taxon>Metazoa</taxon>
        <taxon>Ecdysozoa</taxon>
        <taxon>Arthropoda</taxon>
        <taxon>Hexapoda</taxon>
        <taxon>Insecta</taxon>
        <taxon>Pterygota</taxon>
        <taxon>Neoptera</taxon>
        <taxon>Endopterygota</taxon>
        <taxon>Diptera</taxon>
        <taxon>Nematocera</taxon>
        <taxon>Sciaroidea</taxon>
        <taxon>Sciaridae</taxon>
        <taxon>Pseudolycoriella</taxon>
    </lineage>
</organism>
<name>A0A9Q0MX04_9DIPT</name>
<dbReference type="Gene3D" id="3.40.190.10">
    <property type="entry name" value="Periplasmic binding protein-like II"/>
    <property type="match status" value="1"/>
</dbReference>
<dbReference type="OrthoDB" id="413361at2759"/>
<keyword evidence="2" id="KW-1185">Reference proteome</keyword>
<evidence type="ECO:0008006" key="3">
    <source>
        <dbReference type="Google" id="ProtNLM"/>
    </source>
</evidence>
<dbReference type="EMBL" id="WJQU01000003">
    <property type="protein sequence ID" value="KAJ6639576.1"/>
    <property type="molecule type" value="Genomic_DNA"/>
</dbReference>